<dbReference type="Pfam" id="PF02537">
    <property type="entry name" value="CRCB"/>
    <property type="match status" value="1"/>
</dbReference>
<dbReference type="KEGG" id="gtl:EP073_10630"/>
<keyword evidence="4 11" id="KW-0812">Transmembrane</keyword>
<dbReference type="AlphaFoldDB" id="A0A410K2C5"/>
<keyword evidence="5 11" id="KW-1133">Transmembrane helix</keyword>
<dbReference type="OrthoDB" id="9799631at2"/>
<keyword evidence="11" id="KW-0813">Transport</keyword>
<comment type="catalytic activity">
    <reaction evidence="10">
        <text>fluoride(in) = fluoride(out)</text>
        <dbReference type="Rhea" id="RHEA:76159"/>
        <dbReference type="ChEBI" id="CHEBI:17051"/>
    </reaction>
    <physiologicalReaction direction="left-to-right" evidence="10">
        <dbReference type="Rhea" id="RHEA:76160"/>
    </physiologicalReaction>
</comment>
<evidence type="ECO:0000313" key="13">
    <source>
        <dbReference type="Proteomes" id="UP000287502"/>
    </source>
</evidence>
<keyword evidence="8 11" id="KW-0407">Ion channel</keyword>
<proteinExistence type="inferred from homology"/>
<evidence type="ECO:0000256" key="1">
    <source>
        <dbReference type="ARBA" id="ARBA00004651"/>
    </source>
</evidence>
<evidence type="ECO:0000256" key="5">
    <source>
        <dbReference type="ARBA" id="ARBA00022989"/>
    </source>
</evidence>
<evidence type="ECO:0000256" key="4">
    <source>
        <dbReference type="ARBA" id="ARBA00022692"/>
    </source>
</evidence>
<feature type="binding site" evidence="11">
    <location>
        <position position="77"/>
    </location>
    <ligand>
        <name>Na(+)</name>
        <dbReference type="ChEBI" id="CHEBI:29101"/>
        <note>structural</note>
    </ligand>
</feature>
<dbReference type="GO" id="GO:0140114">
    <property type="term" value="P:cellular detoxification of fluoride"/>
    <property type="evidence" value="ECO:0007669"/>
    <property type="project" value="UniProtKB-UniRule"/>
</dbReference>
<comment type="subcellular location">
    <subcellularLocation>
        <location evidence="1 11">Cell membrane</location>
        <topology evidence="1 11">Multi-pass membrane protein</topology>
    </subcellularLocation>
</comment>
<keyword evidence="11" id="KW-0479">Metal-binding</keyword>
<dbReference type="GO" id="GO:0005886">
    <property type="term" value="C:plasma membrane"/>
    <property type="evidence" value="ECO:0007669"/>
    <property type="project" value="UniProtKB-SubCell"/>
</dbReference>
<dbReference type="EMBL" id="CP035108">
    <property type="protein sequence ID" value="QAR34511.1"/>
    <property type="molecule type" value="Genomic_DNA"/>
</dbReference>
<keyword evidence="7 11" id="KW-0472">Membrane</keyword>
<gene>
    <name evidence="11 12" type="primary">crcB</name>
    <name evidence="11" type="synonym">fluC</name>
    <name evidence="12" type="ORF">EP073_10630</name>
</gene>
<evidence type="ECO:0000256" key="2">
    <source>
        <dbReference type="ARBA" id="ARBA00022475"/>
    </source>
</evidence>
<evidence type="ECO:0000256" key="7">
    <source>
        <dbReference type="ARBA" id="ARBA00023136"/>
    </source>
</evidence>
<evidence type="ECO:0000256" key="10">
    <source>
        <dbReference type="ARBA" id="ARBA00035585"/>
    </source>
</evidence>
<organism evidence="12 13">
    <name type="scientific">Geovibrio thiophilus</name>
    <dbReference type="NCBI Taxonomy" id="139438"/>
    <lineage>
        <taxon>Bacteria</taxon>
        <taxon>Pseudomonadati</taxon>
        <taxon>Deferribacterota</taxon>
        <taxon>Deferribacteres</taxon>
        <taxon>Deferribacterales</taxon>
        <taxon>Geovibrionaceae</taxon>
        <taxon>Geovibrio</taxon>
    </lineage>
</organism>
<dbReference type="GO" id="GO:0062054">
    <property type="term" value="F:fluoride channel activity"/>
    <property type="evidence" value="ECO:0007669"/>
    <property type="project" value="UniProtKB-UniRule"/>
</dbReference>
<feature type="transmembrane region" description="Helical" evidence="11">
    <location>
        <begin position="67"/>
        <end position="90"/>
    </location>
</feature>
<comment type="activity regulation">
    <text evidence="11">Na(+) is not transported, but it plays an essential structural role and its presence is essential for fluoride channel function.</text>
</comment>
<dbReference type="RefSeq" id="WP_128467816.1">
    <property type="nucleotide sequence ID" value="NZ_CP035108.1"/>
</dbReference>
<protein>
    <recommendedName>
        <fullName evidence="11">Fluoride-specific ion channel FluC</fullName>
    </recommendedName>
</protein>
<dbReference type="NCBIfam" id="TIGR00494">
    <property type="entry name" value="crcB"/>
    <property type="match status" value="1"/>
</dbReference>
<comment type="similarity">
    <text evidence="9 11">Belongs to the fluoride channel Fluc/FEX (TC 1.A.43) family.</text>
</comment>
<dbReference type="PANTHER" id="PTHR28259">
    <property type="entry name" value="FLUORIDE EXPORT PROTEIN 1-RELATED"/>
    <property type="match status" value="1"/>
</dbReference>
<reference evidence="12 13" key="1">
    <citation type="submission" date="2019-01" db="EMBL/GenBank/DDBJ databases">
        <title>Geovibrio thiophilus DSM 11263, complete genome.</title>
        <authorList>
            <person name="Spring S."/>
            <person name="Bunk B."/>
            <person name="Sproer C."/>
        </authorList>
    </citation>
    <scope>NUCLEOTIDE SEQUENCE [LARGE SCALE GENOMIC DNA]</scope>
    <source>
        <strain evidence="12 13">DSM 11263</strain>
    </source>
</reference>
<dbReference type="PANTHER" id="PTHR28259:SF1">
    <property type="entry name" value="FLUORIDE EXPORT PROTEIN 1-RELATED"/>
    <property type="match status" value="1"/>
</dbReference>
<evidence type="ECO:0000256" key="6">
    <source>
        <dbReference type="ARBA" id="ARBA00023065"/>
    </source>
</evidence>
<feature type="transmembrane region" description="Helical" evidence="11">
    <location>
        <begin position="102"/>
        <end position="120"/>
    </location>
</feature>
<dbReference type="InterPro" id="IPR003691">
    <property type="entry name" value="FluC"/>
</dbReference>
<feature type="binding site" evidence="11">
    <location>
        <position position="74"/>
    </location>
    <ligand>
        <name>Na(+)</name>
        <dbReference type="ChEBI" id="CHEBI:29101"/>
        <note>structural</note>
    </ligand>
</feature>
<keyword evidence="3" id="KW-0997">Cell inner membrane</keyword>
<dbReference type="Proteomes" id="UP000287502">
    <property type="component" value="Chromosome"/>
</dbReference>
<evidence type="ECO:0000256" key="8">
    <source>
        <dbReference type="ARBA" id="ARBA00023303"/>
    </source>
</evidence>
<dbReference type="GO" id="GO:0046872">
    <property type="term" value="F:metal ion binding"/>
    <property type="evidence" value="ECO:0007669"/>
    <property type="project" value="UniProtKB-KW"/>
</dbReference>
<evidence type="ECO:0000256" key="11">
    <source>
        <dbReference type="HAMAP-Rule" id="MF_00454"/>
    </source>
</evidence>
<keyword evidence="13" id="KW-1185">Reference proteome</keyword>
<accession>A0A410K2C5</accession>
<sequence length="122" mass="13017">MKILLIGLGGFFGAVARYGVSKASLFIMGGRFPLGTFFVNVSGSFLLGCVMGSLFFRSTSGENLRLLVGMGFLGAFTTFSTFSVETILLFDEGRYLAGSANVFANLFLSLAAALIGMWLVKQ</sequence>
<feature type="transmembrane region" description="Helical" evidence="11">
    <location>
        <begin position="32"/>
        <end position="55"/>
    </location>
</feature>
<comment type="function">
    <text evidence="11">Fluoride-specific ion channel. Important for reducing fluoride concentration in the cell, thus reducing its toxicity.</text>
</comment>
<keyword evidence="6 11" id="KW-0406">Ion transport</keyword>
<evidence type="ECO:0000313" key="12">
    <source>
        <dbReference type="EMBL" id="QAR34511.1"/>
    </source>
</evidence>
<keyword evidence="2 11" id="KW-1003">Cell membrane</keyword>
<dbReference type="HAMAP" id="MF_00454">
    <property type="entry name" value="FluC"/>
    <property type="match status" value="1"/>
</dbReference>
<name>A0A410K2C5_9BACT</name>
<evidence type="ECO:0000256" key="3">
    <source>
        <dbReference type="ARBA" id="ARBA00022519"/>
    </source>
</evidence>
<keyword evidence="11" id="KW-0915">Sodium</keyword>
<evidence type="ECO:0000256" key="9">
    <source>
        <dbReference type="ARBA" id="ARBA00035120"/>
    </source>
</evidence>